<feature type="region of interest" description="Disordered" evidence="1">
    <location>
        <begin position="162"/>
        <end position="221"/>
    </location>
</feature>
<evidence type="ECO:0000313" key="4">
    <source>
        <dbReference type="Proteomes" id="UP000807115"/>
    </source>
</evidence>
<feature type="compositionally biased region" description="Low complexity" evidence="1">
    <location>
        <begin position="175"/>
        <end position="184"/>
    </location>
</feature>
<evidence type="ECO:0000259" key="2">
    <source>
        <dbReference type="Pfam" id="PF12776"/>
    </source>
</evidence>
<protein>
    <recommendedName>
        <fullName evidence="2">Myb/SANT-like domain-containing protein</fullName>
    </recommendedName>
</protein>
<evidence type="ECO:0000256" key="1">
    <source>
        <dbReference type="SAM" id="MobiDB-lite"/>
    </source>
</evidence>
<dbReference type="Pfam" id="PF12776">
    <property type="entry name" value="Myb_DNA-bind_3"/>
    <property type="match status" value="1"/>
</dbReference>
<reference evidence="3" key="2">
    <citation type="submission" date="2020-10" db="EMBL/GenBank/DDBJ databases">
        <authorList>
            <person name="Cooper E.A."/>
            <person name="Brenton Z.W."/>
            <person name="Flinn B.S."/>
            <person name="Jenkins J."/>
            <person name="Shu S."/>
            <person name="Flowers D."/>
            <person name="Luo F."/>
            <person name="Wang Y."/>
            <person name="Xia P."/>
            <person name="Barry K."/>
            <person name="Daum C."/>
            <person name="Lipzen A."/>
            <person name="Yoshinaga Y."/>
            <person name="Schmutz J."/>
            <person name="Saski C."/>
            <person name="Vermerris W."/>
            <person name="Kresovich S."/>
        </authorList>
    </citation>
    <scope>NUCLEOTIDE SEQUENCE</scope>
</reference>
<accession>A0A921U9L2</accession>
<dbReference type="PANTHER" id="PTHR46934:SF13">
    <property type="entry name" value="MYB_SANT-LIKE DOMAIN-CONTAINING PROTEIN"/>
    <property type="match status" value="1"/>
</dbReference>
<comment type="caution">
    <text evidence="3">The sequence shown here is derived from an EMBL/GenBank/DDBJ whole genome shotgun (WGS) entry which is preliminary data.</text>
</comment>
<dbReference type="InterPro" id="IPR024752">
    <property type="entry name" value="Myb/SANT-like_dom"/>
</dbReference>
<proteinExistence type="predicted"/>
<feature type="domain" description="Myb/SANT-like" evidence="2">
    <location>
        <begin position="7"/>
        <end position="102"/>
    </location>
</feature>
<gene>
    <name evidence="3" type="ORF">BDA96_07G116200</name>
</gene>
<evidence type="ECO:0000313" key="3">
    <source>
        <dbReference type="EMBL" id="KAG0523348.1"/>
    </source>
</evidence>
<organism evidence="3 4">
    <name type="scientific">Sorghum bicolor</name>
    <name type="common">Sorghum</name>
    <name type="synonym">Sorghum vulgare</name>
    <dbReference type="NCBI Taxonomy" id="4558"/>
    <lineage>
        <taxon>Eukaryota</taxon>
        <taxon>Viridiplantae</taxon>
        <taxon>Streptophyta</taxon>
        <taxon>Embryophyta</taxon>
        <taxon>Tracheophyta</taxon>
        <taxon>Spermatophyta</taxon>
        <taxon>Magnoliopsida</taxon>
        <taxon>Liliopsida</taxon>
        <taxon>Poales</taxon>
        <taxon>Poaceae</taxon>
        <taxon>PACMAD clade</taxon>
        <taxon>Panicoideae</taxon>
        <taxon>Andropogonodae</taxon>
        <taxon>Andropogoneae</taxon>
        <taxon>Sorghinae</taxon>
        <taxon>Sorghum</taxon>
    </lineage>
</organism>
<dbReference type="Proteomes" id="UP000807115">
    <property type="component" value="Chromosome 7"/>
</dbReference>
<name>A0A921U9L2_SORBI</name>
<dbReference type="EMBL" id="CM027686">
    <property type="protein sequence ID" value="KAG0523348.1"/>
    <property type="molecule type" value="Genomic_DNA"/>
</dbReference>
<feature type="compositionally biased region" description="Polar residues" evidence="1">
    <location>
        <begin position="200"/>
        <end position="214"/>
    </location>
</feature>
<feature type="compositionally biased region" description="Pro residues" evidence="1">
    <location>
        <begin position="165"/>
        <end position="174"/>
    </location>
</feature>
<dbReference type="AlphaFoldDB" id="A0A921U9L2"/>
<reference evidence="3" key="1">
    <citation type="journal article" date="2019" name="BMC Genomics">
        <title>A new reference genome for Sorghum bicolor reveals high levels of sequence similarity between sweet and grain genotypes: implications for the genetics of sugar metabolism.</title>
        <authorList>
            <person name="Cooper E.A."/>
            <person name="Brenton Z.W."/>
            <person name="Flinn B.S."/>
            <person name="Jenkins J."/>
            <person name="Shu S."/>
            <person name="Flowers D."/>
            <person name="Luo F."/>
            <person name="Wang Y."/>
            <person name="Xia P."/>
            <person name="Barry K."/>
            <person name="Daum C."/>
            <person name="Lipzen A."/>
            <person name="Yoshinaga Y."/>
            <person name="Schmutz J."/>
            <person name="Saski C."/>
            <person name="Vermerris W."/>
            <person name="Kresovich S."/>
        </authorList>
    </citation>
    <scope>NUCLEOTIDE SEQUENCE</scope>
</reference>
<dbReference type="PANTHER" id="PTHR46934">
    <property type="entry name" value="MYB_DNA-BIND_3 DOMAIN-CONTAINING PROTEIN-RELATED"/>
    <property type="match status" value="1"/>
</dbReference>
<sequence>MSKERATWNSRYEKGLVDIMRDHVNIPLFRGQNGWTVEGWRSISEKFTQMYPLARFTKQQLQEKEKELKGSWKAIHVARKESGVGWNDTLAMVIAEPEKWKKLISDNAKMTKFQKKPFPLYDECTSLYAGSVATGDLNFTSTEHLLPAPAAPLVPTVGPAAPAAPVAPPAPAAPPALAAPAAPAESTGLSTPFDGLDVSSAHNEAQSTGESNQGVSGGRKRKQSLGAAIDGFVQFKMTQTSKTMKALEEKKKQDEQFSVDKCLDEVDTMQLTDVEKAYAMNIFKSEIDREVFMKMKNKNVRLIWLKQQISAISGGNVDGGNI</sequence>